<dbReference type="GO" id="GO:0042597">
    <property type="term" value="C:periplasmic space"/>
    <property type="evidence" value="ECO:0007669"/>
    <property type="project" value="UniProtKB-SubCell"/>
</dbReference>
<dbReference type="InterPro" id="IPR031680">
    <property type="entry name" value="Hepar_II_III_N"/>
</dbReference>
<sequence>MNNVDLLWDDFKERFAFKKDEYKKIADFCNRNCKEMRDIILQTADELTENTFLFRLPWDMEATNEPVNFGGKIKWNYSFNEDEEFIFQLNRHRYWICLGQAFWIKQDDIYVITFLNQLLDWINENIDIENTDSKVWRTLETGLRADYWVRAMSFFTSHPLVTDEIKEKFFYALSVHAKHLATNPKEGFSIKSNWGVMEYAGLYVLSQVLKNDEYKKKAIYFLKMALHTQIHDDGMQWEASPMYHNEVLDAYFEVLRVAKLYNDEVFSKDEKNIIKNMAFATLYHTYPNHHQILTGDSDDTDVRDLLSRAALLFKDSLLKFAGYKELDFESAWLFGTEGIVFYEKLESKRLSGGLIACHESGEAIWRDSYNESSDFIYFRNTSLGGGHGHQDKLHMELWFEGEEILRDSGRFTYKDVEERYRLKGSQAHNVPIINNSEYAECKDSWIYKSLPPSMGNTFVIKENMLLFEGFHCGYIDFNVILRRRVVAPTSDIIIISDEIIGNKENNLSQHFAFGRNIILKKENNVITGQGERCEFSVMCFDEKGELLPEITNSLLSRHYNQIEETFSLKVNTTGSYFLTTVIVKNRENKKIEIVKEDVYNFAYDVMLSKDTAQGYVITINKEKYSVVLIKNDVGNHSDLNGIRGVYGLGQTMVAELHKNPEYMTVLKW</sequence>
<dbReference type="InterPro" id="IPR008929">
    <property type="entry name" value="Chondroitin_lyas"/>
</dbReference>
<dbReference type="GO" id="GO:0016829">
    <property type="term" value="F:lyase activity"/>
    <property type="evidence" value="ECO:0007669"/>
    <property type="project" value="UniProtKB-KW"/>
</dbReference>
<gene>
    <name evidence="7" type="ORF">HMPREF1866_00858</name>
</gene>
<keyword evidence="2" id="KW-0732">Signal</keyword>
<comment type="caution">
    <text evidence="7">The sequence shown here is derived from an EMBL/GenBank/DDBJ whole genome shotgun (WGS) entry which is preliminary data.</text>
</comment>
<keyword evidence="8" id="KW-1185">Reference proteome</keyword>
<evidence type="ECO:0000259" key="6">
    <source>
        <dbReference type="Pfam" id="PF16889"/>
    </source>
</evidence>
<evidence type="ECO:0000313" key="8">
    <source>
        <dbReference type="Proteomes" id="UP000070394"/>
    </source>
</evidence>
<dbReference type="Pfam" id="PF07940">
    <property type="entry name" value="Hepar_II_III_C"/>
    <property type="match status" value="1"/>
</dbReference>
<dbReference type="Proteomes" id="UP000070394">
    <property type="component" value="Unassembled WGS sequence"/>
</dbReference>
<dbReference type="PANTHER" id="PTHR39210">
    <property type="entry name" value="HEPARIN-SULFATE LYASE"/>
    <property type="match status" value="1"/>
</dbReference>
<accession>A0A133ZWG7</accession>
<evidence type="ECO:0000256" key="4">
    <source>
        <dbReference type="ARBA" id="ARBA00023239"/>
    </source>
</evidence>
<dbReference type="PANTHER" id="PTHR39210:SF1">
    <property type="entry name" value="HEPARIN-SULFATE LYASE"/>
    <property type="match status" value="1"/>
</dbReference>
<evidence type="ECO:0000256" key="3">
    <source>
        <dbReference type="ARBA" id="ARBA00022764"/>
    </source>
</evidence>
<evidence type="ECO:0000259" key="5">
    <source>
        <dbReference type="Pfam" id="PF07940"/>
    </source>
</evidence>
<dbReference type="Pfam" id="PF16889">
    <property type="entry name" value="Hepar_II_III_N"/>
    <property type="match status" value="1"/>
</dbReference>
<dbReference type="InterPro" id="IPR012480">
    <property type="entry name" value="Hepar_II_III_C"/>
</dbReference>
<keyword evidence="4" id="KW-0456">Lyase</keyword>
<dbReference type="Gene3D" id="1.50.10.100">
    <property type="entry name" value="Chondroitin AC/alginate lyase"/>
    <property type="match status" value="1"/>
</dbReference>
<feature type="domain" description="Heparinase II/III-like C-terminal" evidence="5">
    <location>
        <begin position="360"/>
        <end position="567"/>
    </location>
</feature>
<comment type="subcellular location">
    <subcellularLocation>
        <location evidence="1">Periplasm</location>
    </subcellularLocation>
</comment>
<evidence type="ECO:0000313" key="7">
    <source>
        <dbReference type="EMBL" id="KXB59778.1"/>
    </source>
</evidence>
<evidence type="ECO:0000256" key="2">
    <source>
        <dbReference type="ARBA" id="ARBA00022729"/>
    </source>
</evidence>
<feature type="domain" description="Heparin-sulfate lyase N-terminal" evidence="6">
    <location>
        <begin position="61"/>
        <end position="313"/>
    </location>
</feature>
<dbReference type="STRING" id="467210.HMPREF1866_00858"/>
<evidence type="ECO:0000256" key="1">
    <source>
        <dbReference type="ARBA" id="ARBA00004418"/>
    </source>
</evidence>
<keyword evidence="3" id="KW-0574">Periplasm</keyword>
<dbReference type="RefSeq" id="WP_060930753.1">
    <property type="nucleotide sequence ID" value="NZ_KQ959783.1"/>
</dbReference>
<dbReference type="OrthoDB" id="7335480at2"/>
<organism evidence="7 8">
    <name type="scientific">Lachnoanaerobaculum saburreum</name>
    <dbReference type="NCBI Taxonomy" id="467210"/>
    <lineage>
        <taxon>Bacteria</taxon>
        <taxon>Bacillati</taxon>
        <taxon>Bacillota</taxon>
        <taxon>Clostridia</taxon>
        <taxon>Lachnospirales</taxon>
        <taxon>Lachnospiraceae</taxon>
        <taxon>Lachnoanaerobaculum</taxon>
    </lineage>
</organism>
<dbReference type="EMBL" id="LSDA01000022">
    <property type="protein sequence ID" value="KXB59778.1"/>
    <property type="molecule type" value="Genomic_DNA"/>
</dbReference>
<proteinExistence type="predicted"/>
<name>A0A133ZWG7_9FIRM</name>
<dbReference type="PATRIC" id="fig|467210.3.peg.847"/>
<reference evidence="8" key="1">
    <citation type="submission" date="2016-01" db="EMBL/GenBank/DDBJ databases">
        <authorList>
            <person name="Mitreva M."/>
            <person name="Pepin K.H."/>
            <person name="Mihindukulasuriya K.A."/>
            <person name="Fulton R."/>
            <person name="Fronick C."/>
            <person name="O'Laughlin M."/>
            <person name="Miner T."/>
            <person name="Herter B."/>
            <person name="Rosa B.A."/>
            <person name="Cordes M."/>
            <person name="Tomlinson C."/>
            <person name="Wollam A."/>
            <person name="Palsikar V.B."/>
            <person name="Mardis E.R."/>
            <person name="Wilson R.K."/>
        </authorList>
    </citation>
    <scope>NUCLEOTIDE SEQUENCE [LARGE SCALE GENOMIC DNA]</scope>
    <source>
        <strain evidence="8">DNF00896</strain>
    </source>
</reference>
<protein>
    <submittedName>
        <fullName evidence="7">Heparinase II/III-like protein</fullName>
    </submittedName>
</protein>
<dbReference type="AlphaFoldDB" id="A0A133ZWG7"/>
<dbReference type="Gene3D" id="2.70.98.70">
    <property type="match status" value="1"/>
</dbReference>
<dbReference type="SUPFAM" id="SSF48230">
    <property type="entry name" value="Chondroitin AC/alginate lyase"/>
    <property type="match status" value="1"/>
</dbReference>